<keyword evidence="3" id="KW-1185">Reference proteome</keyword>
<dbReference type="EMBL" id="PGOL01026716">
    <property type="protein sequence ID" value="PKI26475.1"/>
    <property type="molecule type" value="Genomic_DNA"/>
</dbReference>
<dbReference type="Proteomes" id="UP000233551">
    <property type="component" value="Unassembled WGS sequence"/>
</dbReference>
<gene>
    <name evidence="2" type="ORF">CRG98_048836</name>
</gene>
<organism evidence="2 3">
    <name type="scientific">Punica granatum</name>
    <name type="common">Pomegranate</name>
    <dbReference type="NCBI Taxonomy" id="22663"/>
    <lineage>
        <taxon>Eukaryota</taxon>
        <taxon>Viridiplantae</taxon>
        <taxon>Streptophyta</taxon>
        <taxon>Embryophyta</taxon>
        <taxon>Tracheophyta</taxon>
        <taxon>Spermatophyta</taxon>
        <taxon>Magnoliopsida</taxon>
        <taxon>eudicotyledons</taxon>
        <taxon>Gunneridae</taxon>
        <taxon>Pentapetalae</taxon>
        <taxon>rosids</taxon>
        <taxon>malvids</taxon>
        <taxon>Myrtales</taxon>
        <taxon>Lythraceae</taxon>
        <taxon>Punica</taxon>
    </lineage>
</organism>
<sequence length="66" mass="7012">MSITVNLESSGGTMASGLALLFFPRVSTNSLRAPGAQAPTSKGLHRPPLLPRRTSPIRRQFASPLP</sequence>
<name>A0A2I0HGM7_PUNGR</name>
<protein>
    <submittedName>
        <fullName evidence="2">Uncharacterized protein</fullName>
    </submittedName>
</protein>
<dbReference type="AlphaFoldDB" id="A0A2I0HGM7"/>
<proteinExistence type="predicted"/>
<reference evidence="2 3" key="1">
    <citation type="submission" date="2017-11" db="EMBL/GenBank/DDBJ databases">
        <title>De-novo sequencing of pomegranate (Punica granatum L.) genome.</title>
        <authorList>
            <person name="Akparov Z."/>
            <person name="Amiraslanov A."/>
            <person name="Hajiyeva S."/>
            <person name="Abbasov M."/>
            <person name="Kaur K."/>
            <person name="Hamwieh A."/>
            <person name="Solovyev V."/>
            <person name="Salamov A."/>
            <person name="Braich B."/>
            <person name="Kosarev P."/>
            <person name="Mahmoud A."/>
            <person name="Hajiyev E."/>
            <person name="Babayeva S."/>
            <person name="Izzatullayeva V."/>
            <person name="Mammadov A."/>
            <person name="Mammadov A."/>
            <person name="Sharifova S."/>
            <person name="Ojaghi J."/>
            <person name="Eynullazada K."/>
            <person name="Bayramov B."/>
            <person name="Abdulazimova A."/>
            <person name="Shahmuradov I."/>
        </authorList>
    </citation>
    <scope>NUCLEOTIDE SEQUENCE [LARGE SCALE GENOMIC DNA]</scope>
    <source>
        <strain evidence="3">cv. AG2017</strain>
        <tissue evidence="2">Leaf</tissue>
    </source>
</reference>
<comment type="caution">
    <text evidence="2">The sequence shown here is derived from an EMBL/GenBank/DDBJ whole genome shotgun (WGS) entry which is preliminary data.</text>
</comment>
<evidence type="ECO:0000313" key="2">
    <source>
        <dbReference type="EMBL" id="PKI26475.1"/>
    </source>
</evidence>
<feature type="non-terminal residue" evidence="2">
    <location>
        <position position="66"/>
    </location>
</feature>
<accession>A0A2I0HGM7</accession>
<feature type="region of interest" description="Disordered" evidence="1">
    <location>
        <begin position="32"/>
        <end position="66"/>
    </location>
</feature>
<evidence type="ECO:0000313" key="3">
    <source>
        <dbReference type="Proteomes" id="UP000233551"/>
    </source>
</evidence>
<evidence type="ECO:0000256" key="1">
    <source>
        <dbReference type="SAM" id="MobiDB-lite"/>
    </source>
</evidence>